<evidence type="ECO:0000259" key="2">
    <source>
        <dbReference type="PROSITE" id="PS50250"/>
    </source>
</evidence>
<comment type="similarity">
    <text evidence="1">Belongs to the CSN7/EIF3M family. CSN7 subfamily.</text>
</comment>
<dbReference type="Pfam" id="PF01399">
    <property type="entry name" value="PCI"/>
    <property type="match status" value="1"/>
</dbReference>
<dbReference type="GO" id="GO:0002183">
    <property type="term" value="P:cytoplasmic translational initiation"/>
    <property type="evidence" value="ECO:0007669"/>
    <property type="project" value="TreeGrafter"/>
</dbReference>
<dbReference type="PANTHER" id="PTHR15350:SF2">
    <property type="entry name" value="EUKARYOTIC TRANSLATION INITIATION FACTOR 3 SUBUNIT M"/>
    <property type="match status" value="1"/>
</dbReference>
<keyword evidence="3" id="KW-0396">Initiation factor</keyword>
<reference evidence="3 4" key="1">
    <citation type="journal article" date="2019" name="Gigascience">
        <title>Whole-genome sequence of the oriental lung fluke Paragonimus westermani.</title>
        <authorList>
            <person name="Oey H."/>
            <person name="Zakrzewski M."/>
            <person name="Narain K."/>
            <person name="Devi K.R."/>
            <person name="Agatsuma T."/>
            <person name="Nawaratna S."/>
            <person name="Gobert G.N."/>
            <person name="Jones M.K."/>
            <person name="Ragan M.A."/>
            <person name="McManus D.P."/>
            <person name="Krause L."/>
        </authorList>
    </citation>
    <scope>NUCLEOTIDE SEQUENCE [LARGE SCALE GENOMIC DNA]</scope>
    <source>
        <strain evidence="3 4">IND2009</strain>
    </source>
</reference>
<evidence type="ECO:0000256" key="1">
    <source>
        <dbReference type="ARBA" id="ARBA00008482"/>
    </source>
</evidence>
<proteinExistence type="inferred from homology"/>
<dbReference type="PROSITE" id="PS50250">
    <property type="entry name" value="PCI"/>
    <property type="match status" value="1"/>
</dbReference>
<dbReference type="Pfam" id="PF18005">
    <property type="entry name" value="eIF3m_C_helix"/>
    <property type="match status" value="1"/>
</dbReference>
<organism evidence="3 4">
    <name type="scientific">Paragonimus westermani</name>
    <dbReference type="NCBI Taxonomy" id="34504"/>
    <lineage>
        <taxon>Eukaryota</taxon>
        <taxon>Metazoa</taxon>
        <taxon>Spiralia</taxon>
        <taxon>Lophotrochozoa</taxon>
        <taxon>Platyhelminthes</taxon>
        <taxon>Trematoda</taxon>
        <taxon>Digenea</taxon>
        <taxon>Plagiorchiida</taxon>
        <taxon>Troglotremata</taxon>
        <taxon>Troglotrematidae</taxon>
        <taxon>Paragonimus</taxon>
    </lineage>
</organism>
<dbReference type="InterPro" id="IPR000717">
    <property type="entry name" value="PCI_dom"/>
</dbReference>
<dbReference type="AlphaFoldDB" id="A0A5J4NWE2"/>
<dbReference type="InterPro" id="IPR040750">
    <property type="entry name" value="eIF3m_C_helix"/>
</dbReference>
<name>A0A5J4NWE2_9TREM</name>
<dbReference type="Proteomes" id="UP000324629">
    <property type="component" value="Unassembled WGS sequence"/>
</dbReference>
<dbReference type="EMBL" id="QNGE01000717">
    <property type="protein sequence ID" value="KAA3679500.1"/>
    <property type="molecule type" value="Genomic_DNA"/>
</dbReference>
<comment type="caution">
    <text evidence="3">The sequence shown here is derived from an EMBL/GenBank/DDBJ whole genome shotgun (WGS) entry which is preliminary data.</text>
</comment>
<dbReference type="InterPro" id="IPR045237">
    <property type="entry name" value="COPS7/eIF3m"/>
</dbReference>
<feature type="domain" description="PCI" evidence="2">
    <location>
        <begin position="83"/>
        <end position="253"/>
    </location>
</feature>
<dbReference type="GO" id="GO:0003743">
    <property type="term" value="F:translation initiation factor activity"/>
    <property type="evidence" value="ECO:0007669"/>
    <property type="project" value="UniProtKB-KW"/>
</dbReference>
<keyword evidence="4" id="KW-1185">Reference proteome</keyword>
<gene>
    <name evidence="3" type="ORF">DEA37_0000093</name>
</gene>
<accession>A0A5J4NWE2</accession>
<dbReference type="PANTHER" id="PTHR15350">
    <property type="entry name" value="COP9 SIGNALOSOME COMPLEX SUBUNIT 7/DENDRITIC CELL PROTEIN GA17"/>
    <property type="match status" value="1"/>
</dbReference>
<evidence type="ECO:0000313" key="4">
    <source>
        <dbReference type="Proteomes" id="UP000324629"/>
    </source>
</evidence>
<keyword evidence="3" id="KW-0648">Protein biosynthesis</keyword>
<sequence length="291" mass="33327">MSVEFFIGCSEAKQVTEFKKFLKAHGAKTLDTSECHEDNWCEDFKKCIRHLSVCWKDDSVSESDANDVLTTVASLVRQLPPEQLEGVLRLLCEQYTDFSGENQRKHKPKLFSLNLLFHGLPPESPFKCTVYLTLLACAKKLGLISQIVTDPKKFFKIFVSGNLLTFKSFLSKHPDFLSQNGFNKDACLQKLRLLTLMQLSENQTELTYEAAMKELELPEEMLEPFMIEAVRQRAVACKLDQIQRRILITGAFPRTFGRPQWVNLHDTLMQWHTRLGTLQTSIGSMLQTESV</sequence>
<evidence type="ECO:0000313" key="3">
    <source>
        <dbReference type="EMBL" id="KAA3679500.1"/>
    </source>
</evidence>
<dbReference type="SMART" id="SM00088">
    <property type="entry name" value="PINT"/>
    <property type="match status" value="1"/>
</dbReference>
<dbReference type="GO" id="GO:0005852">
    <property type="term" value="C:eukaryotic translation initiation factor 3 complex"/>
    <property type="evidence" value="ECO:0007669"/>
    <property type="project" value="TreeGrafter"/>
</dbReference>
<protein>
    <submittedName>
        <fullName evidence="3">Translation initiation factor 3 subunit M</fullName>
    </submittedName>
</protein>